<evidence type="ECO:0000313" key="1">
    <source>
        <dbReference type="EMBL" id="MDI1493089.1"/>
    </source>
</evidence>
<comment type="caution">
    <text evidence="1">The sequence shown here is derived from an EMBL/GenBank/DDBJ whole genome shotgun (WGS) entry which is preliminary data.</text>
</comment>
<name>A0AA43QWQ9_9LECA</name>
<proteinExistence type="predicted"/>
<evidence type="ECO:0000313" key="2">
    <source>
        <dbReference type="Proteomes" id="UP001161017"/>
    </source>
</evidence>
<protein>
    <submittedName>
        <fullName evidence="1">Uncharacterized protein</fullName>
    </submittedName>
</protein>
<accession>A0AA43QWQ9</accession>
<reference evidence="1" key="1">
    <citation type="journal article" date="2023" name="Genome Biol. Evol.">
        <title>First Whole Genome Sequence and Flow Cytometry Genome Size Data for the Lichen-Forming Fungus Ramalina farinacea (Ascomycota).</title>
        <authorList>
            <person name="Llewellyn T."/>
            <person name="Mian S."/>
            <person name="Hill R."/>
            <person name="Leitch I.J."/>
            <person name="Gaya E."/>
        </authorList>
    </citation>
    <scope>NUCLEOTIDE SEQUENCE</scope>
    <source>
        <strain evidence="1">LIQ254RAFAR</strain>
    </source>
</reference>
<sequence length="170" mass="19365">MSAFQQLGDQDDPDYPRSSFLQTTYARALPTITERYPNIGVVYLTKIFRGTIHPSALVWMDVDREMATPEESSDISHLLYCFEVYGQIICLFAADGDSASQVLELQEALADYRMRLLRLVGFCTFESLRAWHGAFLTEVIHAGQDKPAEWRQRREGLTKLLTRKQGVPGM</sequence>
<keyword evidence="2" id="KW-1185">Reference proteome</keyword>
<dbReference type="Proteomes" id="UP001161017">
    <property type="component" value="Unassembled WGS sequence"/>
</dbReference>
<organism evidence="1 2">
    <name type="scientific">Ramalina farinacea</name>
    <dbReference type="NCBI Taxonomy" id="258253"/>
    <lineage>
        <taxon>Eukaryota</taxon>
        <taxon>Fungi</taxon>
        <taxon>Dikarya</taxon>
        <taxon>Ascomycota</taxon>
        <taxon>Pezizomycotina</taxon>
        <taxon>Lecanoromycetes</taxon>
        <taxon>OSLEUM clade</taxon>
        <taxon>Lecanoromycetidae</taxon>
        <taxon>Lecanorales</taxon>
        <taxon>Lecanorineae</taxon>
        <taxon>Ramalinaceae</taxon>
        <taxon>Ramalina</taxon>
    </lineage>
</organism>
<gene>
    <name evidence="1" type="ORF">OHK93_004875</name>
</gene>
<dbReference type="EMBL" id="JAPUFD010000023">
    <property type="protein sequence ID" value="MDI1493089.1"/>
    <property type="molecule type" value="Genomic_DNA"/>
</dbReference>
<dbReference type="AlphaFoldDB" id="A0AA43QWQ9"/>